<dbReference type="AlphaFoldDB" id="A0A139N2Z4"/>
<dbReference type="PATRIC" id="fig|1302.21.peg.1792"/>
<feature type="transmembrane region" description="Helical" evidence="1">
    <location>
        <begin position="9"/>
        <end position="27"/>
    </location>
</feature>
<evidence type="ECO:0000256" key="1">
    <source>
        <dbReference type="SAM" id="Phobius"/>
    </source>
</evidence>
<keyword evidence="1" id="KW-0472">Membrane</keyword>
<gene>
    <name evidence="2" type="ORF">SGODD07_01614</name>
</gene>
<protein>
    <submittedName>
        <fullName evidence="2">Uncharacterized protein</fullName>
    </submittedName>
</protein>
<dbReference type="EMBL" id="LQRC01000219">
    <property type="protein sequence ID" value="KXT70144.1"/>
    <property type="molecule type" value="Genomic_DNA"/>
</dbReference>
<comment type="caution">
    <text evidence="2">The sequence shown here is derived from an EMBL/GenBank/DDBJ whole genome shotgun (WGS) entry which is preliminary data.</text>
</comment>
<keyword evidence="1" id="KW-0812">Transmembrane</keyword>
<keyword evidence="1" id="KW-1133">Transmembrane helix</keyword>
<feature type="transmembrane region" description="Helical" evidence="1">
    <location>
        <begin position="166"/>
        <end position="190"/>
    </location>
</feature>
<dbReference type="Proteomes" id="UP000070096">
    <property type="component" value="Unassembled WGS sequence"/>
</dbReference>
<accession>A0A139N2Z4</accession>
<sequence>MKVKYFGKVEIFMVVMSALFLFISAMISKDIFNDSIRTHNNNWMAVRGNSYIRINYIDPKPLATDIDGTNLYLAGYWLSDSLTDYFVLQADPNSEDTKKLLKNSDQLTDQPQRVLGSRNGSKKNEKIIEVVKKTSKSQDLPREISLYFEKEDYFSTSDLENPVWNFAQAVLFTLIFYSFFAALPNIYIFIRYYKAKKARSTFFETYPELMEDLENIVGNTTYLDQTAGLAIYKDHLIAFSQNFAIVDLRRMKSLEISGRGNQLVYGAPGLLLLTYLLRAATILVKGESKKDKQILMAHHSLDKPEAKDRLVTAIGAYSAAIAVRIR</sequence>
<name>A0A139N2Z4_STRGN</name>
<evidence type="ECO:0000313" key="2">
    <source>
        <dbReference type="EMBL" id="KXT70144.1"/>
    </source>
</evidence>
<organism evidence="2 3">
    <name type="scientific">Streptococcus gordonii</name>
    <dbReference type="NCBI Taxonomy" id="1302"/>
    <lineage>
        <taxon>Bacteria</taxon>
        <taxon>Bacillati</taxon>
        <taxon>Bacillota</taxon>
        <taxon>Bacilli</taxon>
        <taxon>Lactobacillales</taxon>
        <taxon>Streptococcaceae</taxon>
        <taxon>Streptococcus</taxon>
    </lineage>
</organism>
<proteinExistence type="predicted"/>
<reference evidence="2 3" key="1">
    <citation type="submission" date="2016-01" db="EMBL/GenBank/DDBJ databases">
        <title>Highly variable Streptococcus oralis are common among viridans streptococci isolated from primates.</title>
        <authorList>
            <person name="Denapaite D."/>
            <person name="Rieger M."/>
            <person name="Koendgen S."/>
            <person name="Brueckner R."/>
            <person name="Ochigava I."/>
            <person name="Kappeler P."/>
            <person name="Maetz-Rensing K."/>
            <person name="Leendertz F."/>
            <person name="Hakenbeck R."/>
        </authorList>
    </citation>
    <scope>NUCLEOTIDE SEQUENCE [LARGE SCALE GENOMIC DNA]</scope>
    <source>
        <strain evidence="2 3">DD07</strain>
    </source>
</reference>
<evidence type="ECO:0000313" key="3">
    <source>
        <dbReference type="Proteomes" id="UP000070096"/>
    </source>
</evidence>